<evidence type="ECO:0000313" key="1">
    <source>
        <dbReference type="EMBL" id="PWR72188.1"/>
    </source>
</evidence>
<dbReference type="Proteomes" id="UP000245657">
    <property type="component" value="Unassembled WGS sequence"/>
</dbReference>
<evidence type="ECO:0000313" key="2">
    <source>
        <dbReference type="Proteomes" id="UP000245657"/>
    </source>
</evidence>
<reference evidence="1 2" key="1">
    <citation type="submission" date="2018-05" db="EMBL/GenBank/DDBJ databases">
        <title>Draft genome of Methanospirillum lacunae Ki8-1.</title>
        <authorList>
            <person name="Dueholm M.S."/>
            <person name="Nielsen P.H."/>
            <person name="Bakmann L.F."/>
            <person name="Otzen D.E."/>
        </authorList>
    </citation>
    <scope>NUCLEOTIDE SEQUENCE [LARGE SCALE GENOMIC DNA]</scope>
    <source>
        <strain evidence="1 2">Ki8-1</strain>
    </source>
</reference>
<gene>
    <name evidence="1" type="ORF">DK846_09385</name>
</gene>
<accession>A0A2V2N6S8</accession>
<keyword evidence="2" id="KW-1185">Reference proteome</keyword>
<protein>
    <submittedName>
        <fullName evidence="1">Uncharacterized protein</fullName>
    </submittedName>
</protein>
<organism evidence="1 2">
    <name type="scientific">Methanospirillum lacunae</name>
    <dbReference type="NCBI Taxonomy" id="668570"/>
    <lineage>
        <taxon>Archaea</taxon>
        <taxon>Methanobacteriati</taxon>
        <taxon>Methanobacteriota</taxon>
        <taxon>Stenosarchaea group</taxon>
        <taxon>Methanomicrobia</taxon>
        <taxon>Methanomicrobiales</taxon>
        <taxon>Methanospirillaceae</taxon>
        <taxon>Methanospirillum</taxon>
    </lineage>
</organism>
<comment type="caution">
    <text evidence="1">The sequence shown here is derived from an EMBL/GenBank/DDBJ whole genome shotgun (WGS) entry which is preliminary data.</text>
</comment>
<sequence length="71" mass="7778">MKQVYDPTLSHTDSWLYNLLVSISGSMIGQSSTALFSSAIHEQITTEHPDITLITFLFQSVATSCNSLNQG</sequence>
<dbReference type="EMBL" id="QGMY01000007">
    <property type="protein sequence ID" value="PWR72188.1"/>
    <property type="molecule type" value="Genomic_DNA"/>
</dbReference>
<name>A0A2V2N6S8_9EURY</name>
<dbReference type="AlphaFoldDB" id="A0A2V2N6S8"/>
<dbReference type="GeneID" id="97547940"/>
<proteinExistence type="predicted"/>
<dbReference type="RefSeq" id="WP_109968677.1">
    <property type="nucleotide sequence ID" value="NZ_CP176093.1"/>
</dbReference>